<feature type="signal peptide" evidence="7">
    <location>
        <begin position="1"/>
        <end position="20"/>
    </location>
</feature>
<evidence type="ECO:0000256" key="2">
    <source>
        <dbReference type="ARBA" id="ARBA00022729"/>
    </source>
</evidence>
<dbReference type="GO" id="GO:0004553">
    <property type="term" value="F:hydrolase activity, hydrolyzing O-glycosyl compounds"/>
    <property type="evidence" value="ECO:0007669"/>
    <property type="project" value="InterPro"/>
</dbReference>
<reference evidence="8 9" key="1">
    <citation type="submission" date="2014-04" db="EMBL/GenBank/DDBJ databases">
        <authorList>
            <consortium name="DOE Joint Genome Institute"/>
            <person name="Kuo A."/>
            <person name="Zuccaro A."/>
            <person name="Kohler A."/>
            <person name="Nagy L.G."/>
            <person name="Floudas D."/>
            <person name="Copeland A."/>
            <person name="Barry K.W."/>
            <person name="Cichocki N."/>
            <person name="Veneault-Fourrey C."/>
            <person name="LaButti K."/>
            <person name="Lindquist E.A."/>
            <person name="Lipzen A."/>
            <person name="Lundell T."/>
            <person name="Morin E."/>
            <person name="Murat C."/>
            <person name="Sun H."/>
            <person name="Tunlid A."/>
            <person name="Henrissat B."/>
            <person name="Grigoriev I.V."/>
            <person name="Hibbett D.S."/>
            <person name="Martin F."/>
            <person name="Nordberg H.P."/>
            <person name="Cantor M.N."/>
            <person name="Hua S.X."/>
        </authorList>
    </citation>
    <scope>NUCLEOTIDE SEQUENCE [LARGE SCALE GENOMIC DNA]</scope>
    <source>
        <strain evidence="8 9">MAFF 305830</strain>
    </source>
</reference>
<name>A0A0C2XEU6_SERVB</name>
<keyword evidence="2 7" id="KW-0732">Signal</keyword>
<keyword evidence="4 5" id="KW-0326">Glycosidase</keyword>
<evidence type="ECO:0000256" key="7">
    <source>
        <dbReference type="SAM" id="SignalP"/>
    </source>
</evidence>
<evidence type="ECO:0000256" key="6">
    <source>
        <dbReference type="SAM" id="MobiDB-lite"/>
    </source>
</evidence>
<accession>A0A0C2XEU6</accession>
<sequence length="532" mass="58068">MKSFIATTLFLGCVGRLVHAQVSAWGQCGGQDWTGGTTSKTSVGYSQCIPGTAGATTTSKAPTTTTSTAPTSTASSKGTFTNPIKKSNGSDPYILKMGRFTQMDTIVGIYSMHFLTIQSNEVDLTTTTWSNIQITRATTINGLKTATPKVIWTDTATDRCCSMSITPPAPRMAPLYIFTLRKVLAPTFGAQPGVTPVGSSFQITTRKMNSATTIGNAVVISVPTNSWETVGAPVNEGPVALINNGRVWVFFSASLCSGTGYKLGRLELVGSDLLNASSWQKYSNPVLLGANGNYEPGHNGFFSGPSGNAYIVYHASAASPGTCDGSRVGISLGPDSTSPSMKPDSEPKPGRTFKIIMEEQAYLDAFVAMVNRNLKDLKKLKKSWDSKWVTSGIWPLIFPLLGYFKEEVAQYEASIKEITLRLADLSTSKYTYEDGFNPVDMPKCLEDVHTQYERCATNIRTMDPVFLEKWRLDTQSPSGFLLPLPEREYRQAVCKQQEVTENANSWLTKEMPQYATYTVNNGFFRYQGGHYI</sequence>
<gene>
    <name evidence="8" type="ORF">M408DRAFT_9147</name>
</gene>
<comment type="similarity">
    <text evidence="1 5">Belongs to the glycosyl hydrolase 43 family.</text>
</comment>
<evidence type="ECO:0000256" key="1">
    <source>
        <dbReference type="ARBA" id="ARBA00009865"/>
    </source>
</evidence>
<evidence type="ECO:0000313" key="8">
    <source>
        <dbReference type="EMBL" id="KIM27637.1"/>
    </source>
</evidence>
<feature type="region of interest" description="Disordered" evidence="6">
    <location>
        <begin position="54"/>
        <end position="84"/>
    </location>
</feature>
<evidence type="ECO:0000256" key="4">
    <source>
        <dbReference type="ARBA" id="ARBA00023295"/>
    </source>
</evidence>
<keyword evidence="9" id="KW-1185">Reference proteome</keyword>
<dbReference type="OrthoDB" id="272289at2759"/>
<dbReference type="PANTHER" id="PTHR43817:SF1">
    <property type="entry name" value="HYDROLASE, FAMILY 43, PUTATIVE (AFU_ORTHOLOGUE AFUA_3G01660)-RELATED"/>
    <property type="match status" value="1"/>
</dbReference>
<dbReference type="EMBL" id="KN824297">
    <property type="protein sequence ID" value="KIM27637.1"/>
    <property type="molecule type" value="Genomic_DNA"/>
</dbReference>
<organism evidence="8 9">
    <name type="scientific">Serendipita vermifera MAFF 305830</name>
    <dbReference type="NCBI Taxonomy" id="933852"/>
    <lineage>
        <taxon>Eukaryota</taxon>
        <taxon>Fungi</taxon>
        <taxon>Dikarya</taxon>
        <taxon>Basidiomycota</taxon>
        <taxon>Agaricomycotina</taxon>
        <taxon>Agaricomycetes</taxon>
        <taxon>Sebacinales</taxon>
        <taxon>Serendipitaceae</taxon>
        <taxon>Serendipita</taxon>
    </lineage>
</organism>
<dbReference type="STRING" id="933852.A0A0C2XEU6"/>
<dbReference type="Pfam" id="PF04616">
    <property type="entry name" value="Glyco_hydro_43"/>
    <property type="match status" value="1"/>
</dbReference>
<dbReference type="HOGENOM" id="CLU_512065_0_0_1"/>
<dbReference type="GO" id="GO:0005975">
    <property type="term" value="P:carbohydrate metabolic process"/>
    <property type="evidence" value="ECO:0007669"/>
    <property type="project" value="InterPro"/>
</dbReference>
<reference evidence="9" key="2">
    <citation type="submission" date="2015-01" db="EMBL/GenBank/DDBJ databases">
        <title>Evolutionary Origins and Diversification of the Mycorrhizal Mutualists.</title>
        <authorList>
            <consortium name="DOE Joint Genome Institute"/>
            <consortium name="Mycorrhizal Genomics Consortium"/>
            <person name="Kohler A."/>
            <person name="Kuo A."/>
            <person name="Nagy L.G."/>
            <person name="Floudas D."/>
            <person name="Copeland A."/>
            <person name="Barry K.W."/>
            <person name="Cichocki N."/>
            <person name="Veneault-Fourrey C."/>
            <person name="LaButti K."/>
            <person name="Lindquist E.A."/>
            <person name="Lipzen A."/>
            <person name="Lundell T."/>
            <person name="Morin E."/>
            <person name="Murat C."/>
            <person name="Riley R."/>
            <person name="Ohm R."/>
            <person name="Sun H."/>
            <person name="Tunlid A."/>
            <person name="Henrissat B."/>
            <person name="Grigoriev I.V."/>
            <person name="Hibbett D.S."/>
            <person name="Martin F."/>
        </authorList>
    </citation>
    <scope>NUCLEOTIDE SEQUENCE [LARGE SCALE GENOMIC DNA]</scope>
    <source>
        <strain evidence="9">MAFF 305830</strain>
    </source>
</reference>
<dbReference type="InterPro" id="IPR006710">
    <property type="entry name" value="Glyco_hydro_43"/>
</dbReference>
<proteinExistence type="inferred from homology"/>
<dbReference type="InterPro" id="IPR023296">
    <property type="entry name" value="Glyco_hydro_beta-prop_sf"/>
</dbReference>
<evidence type="ECO:0000256" key="5">
    <source>
        <dbReference type="RuleBase" id="RU361187"/>
    </source>
</evidence>
<feature type="compositionally biased region" description="Low complexity" evidence="6">
    <location>
        <begin position="54"/>
        <end position="79"/>
    </location>
</feature>
<evidence type="ECO:0000256" key="3">
    <source>
        <dbReference type="ARBA" id="ARBA00022801"/>
    </source>
</evidence>
<evidence type="ECO:0000313" key="9">
    <source>
        <dbReference type="Proteomes" id="UP000054097"/>
    </source>
</evidence>
<feature type="chain" id="PRO_5002158664" evidence="7">
    <location>
        <begin position="21"/>
        <end position="532"/>
    </location>
</feature>
<dbReference type="AlphaFoldDB" id="A0A0C2XEU6"/>
<dbReference type="Gene3D" id="2.115.10.20">
    <property type="entry name" value="Glycosyl hydrolase domain, family 43"/>
    <property type="match status" value="1"/>
</dbReference>
<dbReference type="SUPFAM" id="SSF75005">
    <property type="entry name" value="Arabinanase/levansucrase/invertase"/>
    <property type="match status" value="1"/>
</dbReference>
<keyword evidence="3 5" id="KW-0378">Hydrolase</keyword>
<dbReference type="PANTHER" id="PTHR43817">
    <property type="entry name" value="GLYCOSYL HYDROLASE"/>
    <property type="match status" value="1"/>
</dbReference>
<dbReference type="Proteomes" id="UP000054097">
    <property type="component" value="Unassembled WGS sequence"/>
</dbReference>
<protein>
    <submittedName>
        <fullName evidence="8">Glycoside hydrolase family 43 protein</fullName>
    </submittedName>
</protein>